<dbReference type="OrthoDB" id="8192811at2759"/>
<dbReference type="GO" id="GO:0042113">
    <property type="term" value="P:B cell activation"/>
    <property type="evidence" value="ECO:0007669"/>
    <property type="project" value="TreeGrafter"/>
</dbReference>
<reference evidence="1 2" key="1">
    <citation type="submission" date="2019-09" db="EMBL/GenBank/DDBJ databases">
        <title>Bird 10,000 Genomes (B10K) Project - Family phase.</title>
        <authorList>
            <person name="Zhang G."/>
        </authorList>
    </citation>
    <scope>NUCLEOTIDE SEQUENCE [LARGE SCALE GENOMIC DNA]</scope>
    <source>
        <strain evidence="1">B10K-DU-002-35</strain>
        <tissue evidence="1">Muscle</tissue>
    </source>
</reference>
<dbReference type="GO" id="GO:0005102">
    <property type="term" value="F:signaling receptor binding"/>
    <property type="evidence" value="ECO:0007669"/>
    <property type="project" value="TreeGrafter"/>
</dbReference>
<organism evidence="1 2">
    <name type="scientific">Rhinopomastus cyanomelas</name>
    <name type="common">Common scimitarbill</name>
    <dbReference type="NCBI Taxonomy" id="113115"/>
    <lineage>
        <taxon>Eukaryota</taxon>
        <taxon>Metazoa</taxon>
        <taxon>Chordata</taxon>
        <taxon>Craniata</taxon>
        <taxon>Vertebrata</taxon>
        <taxon>Euteleostomi</taxon>
        <taxon>Archelosauria</taxon>
        <taxon>Archosauria</taxon>
        <taxon>Dinosauria</taxon>
        <taxon>Saurischia</taxon>
        <taxon>Theropoda</taxon>
        <taxon>Coelurosauria</taxon>
        <taxon>Aves</taxon>
        <taxon>Neognathae</taxon>
        <taxon>Neoaves</taxon>
        <taxon>Telluraves</taxon>
        <taxon>Coraciimorphae</taxon>
        <taxon>Bucerotiformes</taxon>
        <taxon>Rhinopomastidae</taxon>
        <taxon>Rhinopomastus</taxon>
    </lineage>
</organism>
<proteinExistence type="predicted"/>
<dbReference type="AlphaFoldDB" id="A0A7L1N352"/>
<dbReference type="GO" id="GO:0050869">
    <property type="term" value="P:negative regulation of B cell activation"/>
    <property type="evidence" value="ECO:0007669"/>
    <property type="project" value="TreeGrafter"/>
</dbReference>
<keyword evidence="2" id="KW-1185">Reference proteome</keyword>
<dbReference type="InterPro" id="IPR052446">
    <property type="entry name" value="B-cell_PI3K-Signaling_Adptrs"/>
</dbReference>
<evidence type="ECO:0000313" key="1">
    <source>
        <dbReference type="EMBL" id="NXN94231.1"/>
    </source>
</evidence>
<feature type="non-terminal residue" evidence="1">
    <location>
        <position position="148"/>
    </location>
</feature>
<name>A0A7L1N352_RHICY</name>
<sequence>EEDSEEEYPYSFAGLDESVCAFILAEEDEEKRKECRSFVMNGPPAPAPRPMCSVVRENAPYIMQGFQQKASEVPSAHSRTYYDVRKPALGGHTDTATESTVKHNSPAEQQELIHLQEQVKKGTISVDGAFDRFKQWQKEKQRLQSPQQ</sequence>
<dbReference type="GO" id="GO:0051898">
    <property type="term" value="P:negative regulation of phosphatidylinositol 3-kinase/protein kinase B signal transduction"/>
    <property type="evidence" value="ECO:0007669"/>
    <property type="project" value="TreeGrafter"/>
</dbReference>
<protein>
    <submittedName>
        <fullName evidence="1">BANK1 protein</fullName>
    </submittedName>
</protein>
<gene>
    <name evidence="1" type="primary">Bank1</name>
    <name evidence="1" type="ORF">RHICYA_R07180</name>
</gene>
<accession>A0A7L1N352</accession>
<dbReference type="Proteomes" id="UP000565785">
    <property type="component" value="Unassembled WGS sequence"/>
</dbReference>
<dbReference type="PANTHER" id="PTHR16267:SF13">
    <property type="entry name" value="B-CELL SCAFFOLD PROTEIN WITH ANKYRIN REPEATS"/>
    <property type="match status" value="1"/>
</dbReference>
<dbReference type="GO" id="GO:1990782">
    <property type="term" value="F:protein tyrosine kinase binding"/>
    <property type="evidence" value="ECO:0007669"/>
    <property type="project" value="TreeGrafter"/>
</dbReference>
<dbReference type="PANTHER" id="PTHR16267">
    <property type="entry name" value="BANK1/PIK3AP1 FAMILY MEMBER"/>
    <property type="match status" value="1"/>
</dbReference>
<comment type="caution">
    <text evidence="1">The sequence shown here is derived from an EMBL/GenBank/DDBJ whole genome shotgun (WGS) entry which is preliminary data.</text>
</comment>
<evidence type="ECO:0000313" key="2">
    <source>
        <dbReference type="Proteomes" id="UP000565785"/>
    </source>
</evidence>
<dbReference type="EMBL" id="VXBP01002536">
    <property type="protein sequence ID" value="NXN94231.1"/>
    <property type="molecule type" value="Genomic_DNA"/>
</dbReference>
<feature type="non-terminal residue" evidence="1">
    <location>
        <position position="1"/>
    </location>
</feature>